<feature type="chain" id="PRO_5010257236" description="Lipoprotein" evidence="1">
    <location>
        <begin position="24"/>
        <end position="130"/>
    </location>
</feature>
<evidence type="ECO:0000256" key="1">
    <source>
        <dbReference type="SAM" id="SignalP"/>
    </source>
</evidence>
<dbReference type="RefSeq" id="WP_076691820.1">
    <property type="nucleotide sequence ID" value="NZ_CP018762.1"/>
</dbReference>
<dbReference type="Proteomes" id="UP000187185">
    <property type="component" value="Chromosome"/>
</dbReference>
<dbReference type="AlphaFoldDB" id="A0A1P8UBE9"/>
<dbReference type="EMBL" id="CP018762">
    <property type="protein sequence ID" value="APZ35452.1"/>
    <property type="molecule type" value="Genomic_DNA"/>
</dbReference>
<evidence type="ECO:0000313" key="3">
    <source>
        <dbReference type="Proteomes" id="UP000187185"/>
    </source>
</evidence>
<protein>
    <recommendedName>
        <fullName evidence="4">Lipoprotein</fullName>
    </recommendedName>
</protein>
<evidence type="ECO:0008006" key="4">
    <source>
        <dbReference type="Google" id="ProtNLM"/>
    </source>
</evidence>
<sequence>MNARTVTAAIVTVALTSLTACTAASTGGAVGSQSARPDAAAASCNLTLEWDPGLARYEAGYVPTVTFLSADDLPRTRYVASDACDLADIVRWTELRAARSQPSDVCQFAWRYDELGQVDVFACVTVQRVS</sequence>
<accession>A0A1P8UBE9</accession>
<dbReference type="STRING" id="36805.BOH66_15285"/>
<reference evidence="2 3" key="1">
    <citation type="submission" date="2016-12" db="EMBL/GenBank/DDBJ databases">
        <title>Complete genome sequence of Microbacterium aurum KACC 15219.</title>
        <authorList>
            <person name="Jung Y."/>
            <person name="Shin J.-H."/>
            <person name="Lee Y.-J."/>
            <person name="Yi H."/>
            <person name="Bahn Y.-S."/>
            <person name="Kim J.F."/>
            <person name="Lee D.-W."/>
        </authorList>
    </citation>
    <scope>NUCLEOTIDE SEQUENCE [LARGE SCALE GENOMIC DNA]</scope>
    <source>
        <strain evidence="2 3">KACC 15219</strain>
    </source>
</reference>
<organism evidence="2 3">
    <name type="scientific">Microbacterium aurum</name>
    <dbReference type="NCBI Taxonomy" id="36805"/>
    <lineage>
        <taxon>Bacteria</taxon>
        <taxon>Bacillati</taxon>
        <taxon>Actinomycetota</taxon>
        <taxon>Actinomycetes</taxon>
        <taxon>Micrococcales</taxon>
        <taxon>Microbacteriaceae</taxon>
        <taxon>Microbacterium</taxon>
    </lineage>
</organism>
<name>A0A1P8UBE9_9MICO</name>
<keyword evidence="1" id="KW-0732">Signal</keyword>
<dbReference type="KEGG" id="maur:BOH66_15285"/>
<dbReference type="PROSITE" id="PS51257">
    <property type="entry name" value="PROKAR_LIPOPROTEIN"/>
    <property type="match status" value="1"/>
</dbReference>
<feature type="signal peptide" evidence="1">
    <location>
        <begin position="1"/>
        <end position="23"/>
    </location>
</feature>
<proteinExistence type="predicted"/>
<evidence type="ECO:0000313" key="2">
    <source>
        <dbReference type="EMBL" id="APZ35452.1"/>
    </source>
</evidence>
<gene>
    <name evidence="2" type="ORF">BOH66_15285</name>
</gene>
<keyword evidence="3" id="KW-1185">Reference proteome</keyword>